<dbReference type="PROSITE" id="PS50850">
    <property type="entry name" value="MFS"/>
    <property type="match status" value="1"/>
</dbReference>
<dbReference type="InterPro" id="IPR011701">
    <property type="entry name" value="MFS"/>
</dbReference>
<feature type="transmembrane region" description="Helical" evidence="9">
    <location>
        <begin position="168"/>
        <end position="192"/>
    </location>
</feature>
<feature type="compositionally biased region" description="Basic residues" evidence="8">
    <location>
        <begin position="199"/>
        <end position="209"/>
    </location>
</feature>
<feature type="transmembrane region" description="Helical" evidence="9">
    <location>
        <begin position="139"/>
        <end position="162"/>
    </location>
</feature>
<reference evidence="11 12" key="1">
    <citation type="submission" date="2022-10" db="EMBL/GenBank/DDBJ databases">
        <title>The complete genomes of actinobacterial strains from the NBC collection.</title>
        <authorList>
            <person name="Joergensen T.S."/>
            <person name="Alvarez Arevalo M."/>
            <person name="Sterndorff E.B."/>
            <person name="Faurdal D."/>
            <person name="Vuksanovic O."/>
            <person name="Mourched A.-S."/>
            <person name="Charusanti P."/>
            <person name="Shaw S."/>
            <person name="Blin K."/>
            <person name="Weber T."/>
        </authorList>
    </citation>
    <scope>NUCLEOTIDE SEQUENCE [LARGE SCALE GENOMIC DNA]</scope>
    <source>
        <strain evidence="11 12">NBC_01247</strain>
    </source>
</reference>
<keyword evidence="6 9" id="KW-0472">Membrane</keyword>
<dbReference type="PANTHER" id="PTHR42718:SF46">
    <property type="entry name" value="BLR6921 PROTEIN"/>
    <property type="match status" value="1"/>
</dbReference>
<keyword evidence="7" id="KW-0046">Antibiotic resistance</keyword>
<evidence type="ECO:0000259" key="10">
    <source>
        <dbReference type="PROSITE" id="PS50850"/>
    </source>
</evidence>
<feature type="transmembrane region" description="Helical" evidence="9">
    <location>
        <begin position="213"/>
        <end position="233"/>
    </location>
</feature>
<keyword evidence="4 9" id="KW-0812">Transmembrane</keyword>
<protein>
    <submittedName>
        <fullName evidence="11">MFS transporter</fullName>
    </submittedName>
</protein>
<feature type="transmembrane region" description="Helical" evidence="9">
    <location>
        <begin position="284"/>
        <end position="306"/>
    </location>
</feature>
<dbReference type="InterPro" id="IPR020846">
    <property type="entry name" value="MFS_dom"/>
</dbReference>
<sequence length="490" mass="48673">MNPTARRGAQGFALLGAVQTSLIFTLTALAVPLPQIGREFGLGRTDLVLLNAAYGLSFAGLLLFGGRLADRSGGRRTFTTGLLLFGAASLASALAPGYPALLTARFAQGAGAALVAPAAMAVLRTLFAEPTAHARALATWGGLSVLGATAGNLLSGVISAAASWRWTFAVPLAVTAAALALAPRLLLPAGPARDDGRSGPRRPGPHRAGRPGLDLPGAVLATTGITVAGYGLVLSEARPWTSPAVLGPLVVAAALLGVLLLVELRVRDPLLPPDFLLHRRRAPALAAIGLTAAGTSTTFILLSLHLQQQRGWSPPATSGAFLPFAAALLGSGRATGALIGRFGPRRVTAAGLAVAAAGLLLLAATGFDPALPYPVGLLPGLVVLPAGAAGSFAGAVVLAVEDVPPSRTGLAGGVLNTAMELGPTLVLAVLLATASDGAALALAAAALGATALAVTAPAVTAPTATAMSRPGPRAGTGRRSRTGPRTPAGR</sequence>
<keyword evidence="5 9" id="KW-1133">Transmembrane helix</keyword>
<feature type="region of interest" description="Disordered" evidence="8">
    <location>
        <begin position="462"/>
        <end position="490"/>
    </location>
</feature>
<keyword evidence="2" id="KW-0813">Transport</keyword>
<dbReference type="Pfam" id="PF07690">
    <property type="entry name" value="MFS_1"/>
    <property type="match status" value="1"/>
</dbReference>
<accession>A0ABZ1WGY4</accession>
<evidence type="ECO:0000313" key="12">
    <source>
        <dbReference type="Proteomes" id="UP001432014"/>
    </source>
</evidence>
<keyword evidence="12" id="KW-1185">Reference proteome</keyword>
<feature type="transmembrane region" description="Helical" evidence="9">
    <location>
        <begin position="318"/>
        <end position="340"/>
    </location>
</feature>
<evidence type="ECO:0000256" key="7">
    <source>
        <dbReference type="ARBA" id="ARBA00023251"/>
    </source>
</evidence>
<gene>
    <name evidence="11" type="ORF">OG469_33700</name>
</gene>
<evidence type="ECO:0000256" key="6">
    <source>
        <dbReference type="ARBA" id="ARBA00023136"/>
    </source>
</evidence>
<dbReference type="Proteomes" id="UP001432014">
    <property type="component" value="Chromosome"/>
</dbReference>
<dbReference type="EMBL" id="CP108482">
    <property type="protein sequence ID" value="WUS60013.1"/>
    <property type="molecule type" value="Genomic_DNA"/>
</dbReference>
<evidence type="ECO:0000256" key="4">
    <source>
        <dbReference type="ARBA" id="ARBA00022692"/>
    </source>
</evidence>
<proteinExistence type="predicted"/>
<evidence type="ECO:0000256" key="1">
    <source>
        <dbReference type="ARBA" id="ARBA00004651"/>
    </source>
</evidence>
<feature type="transmembrane region" description="Helical" evidence="9">
    <location>
        <begin position="373"/>
        <end position="398"/>
    </location>
</feature>
<dbReference type="Gene3D" id="1.20.1720.10">
    <property type="entry name" value="Multidrug resistance protein D"/>
    <property type="match status" value="1"/>
</dbReference>
<evidence type="ECO:0000256" key="5">
    <source>
        <dbReference type="ARBA" id="ARBA00022989"/>
    </source>
</evidence>
<evidence type="ECO:0000256" key="2">
    <source>
        <dbReference type="ARBA" id="ARBA00022448"/>
    </source>
</evidence>
<dbReference type="PANTHER" id="PTHR42718">
    <property type="entry name" value="MAJOR FACILITATOR SUPERFAMILY MULTIDRUG TRANSPORTER MFSC"/>
    <property type="match status" value="1"/>
</dbReference>
<name>A0ABZ1WGY4_9ACTN</name>
<feature type="compositionally biased region" description="Low complexity" evidence="8">
    <location>
        <begin position="462"/>
        <end position="475"/>
    </location>
</feature>
<dbReference type="RefSeq" id="WP_329493894.1">
    <property type="nucleotide sequence ID" value="NZ_CP108460.1"/>
</dbReference>
<feature type="transmembrane region" description="Helical" evidence="9">
    <location>
        <begin position="51"/>
        <end position="69"/>
    </location>
</feature>
<feature type="transmembrane region" description="Helical" evidence="9">
    <location>
        <begin position="106"/>
        <end position="127"/>
    </location>
</feature>
<feature type="domain" description="Major facilitator superfamily (MFS) profile" evidence="10">
    <location>
        <begin position="9"/>
        <end position="461"/>
    </location>
</feature>
<feature type="transmembrane region" description="Helical" evidence="9">
    <location>
        <begin position="81"/>
        <end position="100"/>
    </location>
</feature>
<feature type="transmembrane region" description="Helical" evidence="9">
    <location>
        <begin position="438"/>
        <end position="459"/>
    </location>
</feature>
<evidence type="ECO:0000256" key="8">
    <source>
        <dbReference type="SAM" id="MobiDB-lite"/>
    </source>
</evidence>
<feature type="transmembrane region" description="Helical" evidence="9">
    <location>
        <begin position="245"/>
        <end position="264"/>
    </location>
</feature>
<evidence type="ECO:0000313" key="11">
    <source>
        <dbReference type="EMBL" id="WUS60013.1"/>
    </source>
</evidence>
<keyword evidence="3" id="KW-1003">Cell membrane</keyword>
<dbReference type="Gene3D" id="1.20.1250.20">
    <property type="entry name" value="MFS general substrate transporter like domains"/>
    <property type="match status" value="1"/>
</dbReference>
<feature type="transmembrane region" description="Helical" evidence="9">
    <location>
        <begin position="12"/>
        <end position="31"/>
    </location>
</feature>
<feature type="region of interest" description="Disordered" evidence="8">
    <location>
        <begin position="191"/>
        <end position="213"/>
    </location>
</feature>
<evidence type="ECO:0000256" key="3">
    <source>
        <dbReference type="ARBA" id="ARBA00022475"/>
    </source>
</evidence>
<comment type="subcellular location">
    <subcellularLocation>
        <location evidence="1">Cell membrane</location>
        <topology evidence="1">Multi-pass membrane protein</topology>
    </subcellularLocation>
</comment>
<organism evidence="11 12">
    <name type="scientific">Kitasatospora herbaricolor</name>
    <dbReference type="NCBI Taxonomy" id="68217"/>
    <lineage>
        <taxon>Bacteria</taxon>
        <taxon>Bacillati</taxon>
        <taxon>Actinomycetota</taxon>
        <taxon>Actinomycetes</taxon>
        <taxon>Kitasatosporales</taxon>
        <taxon>Streptomycetaceae</taxon>
        <taxon>Kitasatospora</taxon>
    </lineage>
</organism>
<feature type="transmembrane region" description="Helical" evidence="9">
    <location>
        <begin position="347"/>
        <end position="367"/>
    </location>
</feature>
<dbReference type="InterPro" id="IPR036259">
    <property type="entry name" value="MFS_trans_sf"/>
</dbReference>
<evidence type="ECO:0000256" key="9">
    <source>
        <dbReference type="SAM" id="Phobius"/>
    </source>
</evidence>
<feature type="transmembrane region" description="Helical" evidence="9">
    <location>
        <begin position="410"/>
        <end position="432"/>
    </location>
</feature>
<dbReference type="SUPFAM" id="SSF103473">
    <property type="entry name" value="MFS general substrate transporter"/>
    <property type="match status" value="1"/>
</dbReference>